<name>A0A8I2C157_BRAEL</name>
<sequence length="112" mass="12901">MPEVLRPCSMILRLIAIFPAKTRDQAAQHEGDEQRGQRSLSHHITQKCERLARRLPFFQLSCCDCASSLRAAPDPPFPAPSIWAIDRRRNRSYCERCGRTRCFSNEGDPRPF</sequence>
<dbReference type="Proteomes" id="UP000673383">
    <property type="component" value="Unassembled WGS sequence"/>
</dbReference>
<comment type="caution">
    <text evidence="1">The sequence shown here is derived from an EMBL/GenBank/DDBJ whole genome shotgun (WGS) entry which is preliminary data.</text>
</comment>
<evidence type="ECO:0000313" key="2">
    <source>
        <dbReference type="Proteomes" id="UP000673383"/>
    </source>
</evidence>
<reference evidence="1" key="1">
    <citation type="submission" date="2021-02" db="EMBL/GenBank/DDBJ databases">
        <title>Genomic Encyclopedia of Type Strains, Phase IV (KMG-V): Genome sequencing to study the core and pangenomes of soil and plant-associated prokaryotes.</title>
        <authorList>
            <person name="Whitman W."/>
        </authorList>
    </citation>
    <scope>NUCLEOTIDE SEQUENCE</scope>
    <source>
        <strain evidence="1">USDA 406</strain>
    </source>
</reference>
<organism evidence="1 2">
    <name type="scientific">Bradyrhizobium elkanii</name>
    <dbReference type="NCBI Taxonomy" id="29448"/>
    <lineage>
        <taxon>Bacteria</taxon>
        <taxon>Pseudomonadati</taxon>
        <taxon>Pseudomonadota</taxon>
        <taxon>Alphaproteobacteria</taxon>
        <taxon>Hyphomicrobiales</taxon>
        <taxon>Nitrobacteraceae</taxon>
        <taxon>Bradyrhizobium</taxon>
    </lineage>
</organism>
<accession>A0A8I2C157</accession>
<protein>
    <submittedName>
        <fullName evidence="1">Uncharacterized protein</fullName>
    </submittedName>
</protein>
<gene>
    <name evidence="1" type="ORF">JOH49_004208</name>
</gene>
<dbReference type="EMBL" id="JAFICZ010000001">
    <property type="protein sequence ID" value="MBP1294455.1"/>
    <property type="molecule type" value="Genomic_DNA"/>
</dbReference>
<dbReference type="AlphaFoldDB" id="A0A8I2C157"/>
<proteinExistence type="predicted"/>
<evidence type="ECO:0000313" key="1">
    <source>
        <dbReference type="EMBL" id="MBP1294455.1"/>
    </source>
</evidence>